<feature type="domain" description="RNA polymerase II assembly factor Rtp1 C-terminal" evidence="2">
    <location>
        <begin position="798"/>
        <end position="829"/>
    </location>
</feature>
<reference evidence="4" key="1">
    <citation type="submission" date="2023-06" db="EMBL/GenBank/DDBJ databases">
        <title>Genome-scale phylogeny and comparative genomics of the fungal order Sordariales.</title>
        <authorList>
            <consortium name="Lawrence Berkeley National Laboratory"/>
            <person name="Hensen N."/>
            <person name="Bonometti L."/>
            <person name="Westerberg I."/>
            <person name="Brannstrom I.O."/>
            <person name="Guillou S."/>
            <person name="Cros-Aarteil S."/>
            <person name="Calhoun S."/>
            <person name="Haridas S."/>
            <person name="Kuo A."/>
            <person name="Mondo S."/>
            <person name="Pangilinan J."/>
            <person name="Riley R."/>
            <person name="Labutti K."/>
            <person name="Andreopoulos B."/>
            <person name="Lipzen A."/>
            <person name="Chen C."/>
            <person name="Yanf M."/>
            <person name="Daum C."/>
            <person name="Ng V."/>
            <person name="Clum A."/>
            <person name="Steindorff A."/>
            <person name="Ohm R."/>
            <person name="Martin F."/>
            <person name="Silar P."/>
            <person name="Natvig D."/>
            <person name="Lalanne C."/>
            <person name="Gautier V."/>
            <person name="Ament-Velasquez S.L."/>
            <person name="Kruys A."/>
            <person name="Hutchinson M.I."/>
            <person name="Powell A.J."/>
            <person name="Barry K."/>
            <person name="Miller A.N."/>
            <person name="Grigoriev I.V."/>
            <person name="Debuchy R."/>
            <person name="Gladieux P."/>
            <person name="Thoren M.H."/>
            <person name="Johannesson H."/>
        </authorList>
    </citation>
    <scope>NUCLEOTIDE SEQUENCE</scope>
    <source>
        <strain evidence="4">CBS 606.72</strain>
    </source>
</reference>
<dbReference type="Pfam" id="PF10304">
    <property type="entry name" value="RTP1_C2"/>
    <property type="match status" value="1"/>
</dbReference>
<evidence type="ECO:0000313" key="4">
    <source>
        <dbReference type="EMBL" id="KAK0626921.1"/>
    </source>
</evidence>
<dbReference type="InterPro" id="IPR016024">
    <property type="entry name" value="ARM-type_fold"/>
</dbReference>
<sequence>MTSLRGKHGPRHAPSGLTWSNTYLRTKTLNIIGAFNILIRPGHVPPWLRSKLMEILTLVPLRPDGVRATLEFVFSVHPSSTLKVSEAVIPQKKGANITHEALEMSSRLISTPPASVTPDAWYSGVSPQLLRLLDGDEGPELMKVAAYIIGFGILGRKASGAPGTAGWKHLAEPILHDIRPPPSATDGKSRDVSGDGIIDLSKERILVSPLELSKALNRLQSLVASHPNPGLCKRLLSPLLAPLWALSSWSNPASTAFEKSRATAADLLTIQLKLTLSPDILLALVRNVGYLGGYDRQSPEWAYAETKDGGLQIIQKRQPFGVVDPIPLDQIDKKIQKLLEVVQDSFSDAEISTTCIDLLRRWLQTTRKASSRSVIIKNEDEDDKDPVIQLTEVKLLQAMMEKFPEKLANQPKHILDLVSEILTDTEDVLESDDEVVGVALSLLNMIVTAPGFQKSGVNPDVLSRIETSLADLSRGARPEVSPTARNLSLLLQYRDHLNDPSEITTSAPTDRQIEDRKAYNLAVSYITQTDSPPPVKFEGLNLISALITAKSPILDIPGILVLLSSLLADSEDYINLKAINIYTLLAHKHPKAVTTELVDHYLDPKETASIDTRLRFGEALLRVIERLGETFTSETASSVADTLLLIAGRRGYRPKTKARQAKEELKRQMKIKEAEEAWDGEVPDLSDDLPEEEQKRNEILSRIVEGWESKRGSEDVRIRASALSILGHAIETNIAGIGGSRVATAVDLSVSVLQLETEDEKGILRRAAVLLVLSFLRSLDAARKAGKRLGFGFGVQAREDVERALGYVRDTDGDGLVREYAGDVMENLESWEMGSLVPEVEESKGGMRLGKLKGLEVDLERTVLTRGDGGGVRPRIEEVE</sequence>
<dbReference type="AlphaFoldDB" id="A0AA39X4D4"/>
<dbReference type="InterPro" id="IPR011989">
    <property type="entry name" value="ARM-like"/>
</dbReference>
<evidence type="ECO:0000259" key="2">
    <source>
        <dbReference type="Pfam" id="PF10304"/>
    </source>
</evidence>
<accession>A0AA39X4D4</accession>
<evidence type="ECO:0000313" key="5">
    <source>
        <dbReference type="Proteomes" id="UP001175000"/>
    </source>
</evidence>
<gene>
    <name evidence="4" type="ORF">B0T14DRAFT_122419</name>
</gene>
<dbReference type="PANTHER" id="PTHR20959">
    <property type="entry name" value="TRANSPORT AND GOLGI ORGANIZATION PROTEIN 6 FAMILY MEMBER"/>
    <property type="match status" value="1"/>
</dbReference>
<dbReference type="InterPro" id="IPR039600">
    <property type="entry name" value="TANGO6/Rtp1"/>
</dbReference>
<keyword evidence="5" id="KW-1185">Reference proteome</keyword>
<dbReference type="PANTHER" id="PTHR20959:SF1">
    <property type="entry name" value="TRANSPORT AND GOLGI ORGANIZATION PROTEIN 6 HOMOLOG"/>
    <property type="match status" value="1"/>
</dbReference>
<proteinExistence type="inferred from homology"/>
<name>A0AA39X4D4_9PEZI</name>
<dbReference type="Gene3D" id="1.25.10.10">
    <property type="entry name" value="Leucine-rich Repeat Variant"/>
    <property type="match status" value="1"/>
</dbReference>
<dbReference type="Proteomes" id="UP001175000">
    <property type="component" value="Unassembled WGS sequence"/>
</dbReference>
<organism evidence="4 5">
    <name type="scientific">Immersiella caudata</name>
    <dbReference type="NCBI Taxonomy" id="314043"/>
    <lineage>
        <taxon>Eukaryota</taxon>
        <taxon>Fungi</taxon>
        <taxon>Dikarya</taxon>
        <taxon>Ascomycota</taxon>
        <taxon>Pezizomycotina</taxon>
        <taxon>Sordariomycetes</taxon>
        <taxon>Sordariomycetidae</taxon>
        <taxon>Sordariales</taxon>
        <taxon>Lasiosphaeriaceae</taxon>
        <taxon>Immersiella</taxon>
    </lineage>
</organism>
<comment type="caution">
    <text evidence="4">The sequence shown here is derived from an EMBL/GenBank/DDBJ whole genome shotgun (WGS) entry which is preliminary data.</text>
</comment>
<feature type="domain" description="RNA polymerase II assembly factor Rtp1 C-terminal" evidence="3">
    <location>
        <begin position="529"/>
        <end position="630"/>
    </location>
</feature>
<comment type="similarity">
    <text evidence="1">Belongs to the Tango6 family.</text>
</comment>
<dbReference type="Pfam" id="PF10363">
    <property type="entry name" value="RTP1_C1"/>
    <property type="match status" value="1"/>
</dbReference>
<dbReference type="EMBL" id="JAULSU010000002">
    <property type="protein sequence ID" value="KAK0626921.1"/>
    <property type="molecule type" value="Genomic_DNA"/>
</dbReference>
<dbReference type="SUPFAM" id="SSF48371">
    <property type="entry name" value="ARM repeat"/>
    <property type="match status" value="1"/>
</dbReference>
<evidence type="ECO:0000259" key="3">
    <source>
        <dbReference type="Pfam" id="PF10363"/>
    </source>
</evidence>
<protein>
    <submittedName>
        <fullName evidence="4">Uncharacterized protein</fullName>
    </submittedName>
</protein>
<evidence type="ECO:0000256" key="1">
    <source>
        <dbReference type="ARBA" id="ARBA00005724"/>
    </source>
</evidence>
<dbReference type="InterPro" id="IPR019414">
    <property type="entry name" value="Rtp1_C2"/>
</dbReference>
<dbReference type="InterPro" id="IPR019451">
    <property type="entry name" value="Rtp1_C1"/>
</dbReference>
<dbReference type="GO" id="GO:0009306">
    <property type="term" value="P:protein secretion"/>
    <property type="evidence" value="ECO:0007669"/>
    <property type="project" value="TreeGrafter"/>
</dbReference>